<dbReference type="SUPFAM" id="SSF48264">
    <property type="entry name" value="Cytochrome P450"/>
    <property type="match status" value="1"/>
</dbReference>
<dbReference type="InterPro" id="IPR036396">
    <property type="entry name" value="Cyt_P450_sf"/>
</dbReference>
<reference evidence="2 3" key="1">
    <citation type="submission" date="2017-07" db="EMBL/GenBank/DDBJ databases">
        <authorList>
            <person name="Talla V."/>
            <person name="Backstrom N."/>
        </authorList>
    </citation>
    <scope>NUCLEOTIDE SEQUENCE [LARGE SCALE GENOMIC DNA]</scope>
</reference>
<dbReference type="Proteomes" id="UP000324832">
    <property type="component" value="Unassembled WGS sequence"/>
</dbReference>
<evidence type="ECO:0000313" key="2">
    <source>
        <dbReference type="EMBL" id="VVD05004.1"/>
    </source>
</evidence>
<dbReference type="GO" id="GO:0004497">
    <property type="term" value="F:monooxygenase activity"/>
    <property type="evidence" value="ECO:0007669"/>
    <property type="project" value="UniProtKB-KW"/>
</dbReference>
<dbReference type="GO" id="GO:0005506">
    <property type="term" value="F:iron ion binding"/>
    <property type="evidence" value="ECO:0007669"/>
    <property type="project" value="InterPro"/>
</dbReference>
<evidence type="ECO:0000313" key="3">
    <source>
        <dbReference type="Proteomes" id="UP000324832"/>
    </source>
</evidence>
<proteinExistence type="predicted"/>
<gene>
    <name evidence="2" type="ORF">LSINAPIS_LOCUS14631</name>
</gene>
<dbReference type="Gene3D" id="1.10.630.10">
    <property type="entry name" value="Cytochrome P450"/>
    <property type="match status" value="1"/>
</dbReference>
<sequence>MLPEFSGFKGLKTYDEKYDRIQQLQLICTDYMFPTATAVEMVLTMLVEQMLMHPEVQEKIHEEIDRDAIHGGLY</sequence>
<accession>A0A5E4R4S8</accession>
<organism evidence="2 3">
    <name type="scientific">Leptidea sinapis</name>
    <dbReference type="NCBI Taxonomy" id="189913"/>
    <lineage>
        <taxon>Eukaryota</taxon>
        <taxon>Metazoa</taxon>
        <taxon>Ecdysozoa</taxon>
        <taxon>Arthropoda</taxon>
        <taxon>Hexapoda</taxon>
        <taxon>Insecta</taxon>
        <taxon>Pterygota</taxon>
        <taxon>Neoptera</taxon>
        <taxon>Endopterygota</taxon>
        <taxon>Lepidoptera</taxon>
        <taxon>Glossata</taxon>
        <taxon>Ditrysia</taxon>
        <taxon>Papilionoidea</taxon>
        <taxon>Pieridae</taxon>
        <taxon>Dismorphiinae</taxon>
        <taxon>Leptidea</taxon>
    </lineage>
</organism>
<keyword evidence="1" id="KW-0503">Monooxygenase</keyword>
<protein>
    <submittedName>
        <fullName evidence="2">Uncharacterized protein</fullName>
    </submittedName>
</protein>
<dbReference type="GO" id="GO:0020037">
    <property type="term" value="F:heme binding"/>
    <property type="evidence" value="ECO:0007669"/>
    <property type="project" value="InterPro"/>
</dbReference>
<keyword evidence="1" id="KW-0560">Oxidoreductase</keyword>
<evidence type="ECO:0000256" key="1">
    <source>
        <dbReference type="ARBA" id="ARBA00023033"/>
    </source>
</evidence>
<dbReference type="GO" id="GO:0016705">
    <property type="term" value="F:oxidoreductase activity, acting on paired donors, with incorporation or reduction of molecular oxygen"/>
    <property type="evidence" value="ECO:0007669"/>
    <property type="project" value="InterPro"/>
</dbReference>
<keyword evidence="3" id="KW-1185">Reference proteome</keyword>
<dbReference type="AlphaFoldDB" id="A0A5E4R4S8"/>
<name>A0A5E4R4S8_9NEOP</name>
<dbReference type="EMBL" id="FZQP02006922">
    <property type="protein sequence ID" value="VVD05004.1"/>
    <property type="molecule type" value="Genomic_DNA"/>
</dbReference>